<evidence type="ECO:0000256" key="4">
    <source>
        <dbReference type="ARBA" id="ARBA00022553"/>
    </source>
</evidence>
<sequence length="271" mass="31302">MTGPPELEESLSRRFSDEQFRAACRELDQPAPAAAGPWQLQVETMGVRIYRLYHEQSGLYEYKIFGGLADVPPKLCADVYMDLDFRKEWDQYVKELYEETYDGEKVIYWEVKYPFPLSNRDYVYIRECREMDVDGRKIWVVLAKSVAVPQCPEKPGIIRVKSYKQSLVIESDGKAGCKVYMYYFDNPGGNIPSWLVNWAAKFVNQAVMIISNETSCFERLKSLVLEILKAEVDQALGNLSDLEIRASFKFDATLVCGFDWKMRLCHMSLPS</sequence>
<dbReference type="AlphaFoldDB" id="A0A8K1GKY2"/>
<comment type="caution">
    <text evidence="13">The sequence shown here is derived from an EMBL/GenBank/DDBJ whole genome shotgun (WGS) entry which is preliminary data.</text>
</comment>
<dbReference type="GO" id="GO:0031210">
    <property type="term" value="F:phosphatidylcholine binding"/>
    <property type="evidence" value="ECO:0007669"/>
    <property type="project" value="TreeGrafter"/>
</dbReference>
<evidence type="ECO:0000256" key="5">
    <source>
        <dbReference type="ARBA" id="ARBA00022990"/>
    </source>
</evidence>
<dbReference type="SUPFAM" id="SSF55961">
    <property type="entry name" value="Bet v1-like"/>
    <property type="match status" value="1"/>
</dbReference>
<evidence type="ECO:0000256" key="7">
    <source>
        <dbReference type="ARBA" id="ARBA00023121"/>
    </source>
</evidence>
<evidence type="ECO:0000259" key="12">
    <source>
        <dbReference type="PROSITE" id="PS50848"/>
    </source>
</evidence>
<dbReference type="PROSITE" id="PS50848">
    <property type="entry name" value="START"/>
    <property type="match status" value="1"/>
</dbReference>
<evidence type="ECO:0000256" key="6">
    <source>
        <dbReference type="ARBA" id="ARBA00023055"/>
    </source>
</evidence>
<keyword evidence="7" id="KW-0446">Lipid-binding</keyword>
<keyword evidence="6" id="KW-0445">Lipid transport</keyword>
<dbReference type="SMART" id="SM00234">
    <property type="entry name" value="START"/>
    <property type="match status" value="1"/>
</dbReference>
<evidence type="ECO:0000256" key="2">
    <source>
        <dbReference type="ARBA" id="ARBA00022448"/>
    </source>
</evidence>
<dbReference type="FunFam" id="3.30.530.20:FF:000017">
    <property type="entry name" value="Phosphatidylcholine transfer protein, putative"/>
    <property type="match status" value="1"/>
</dbReference>
<dbReference type="Proteomes" id="UP000796761">
    <property type="component" value="Unassembled WGS sequence"/>
</dbReference>
<evidence type="ECO:0000256" key="9">
    <source>
        <dbReference type="ARBA" id="ARBA00069061"/>
    </source>
</evidence>
<dbReference type="GO" id="GO:0008525">
    <property type="term" value="F:phosphatidylcholine transporter activity"/>
    <property type="evidence" value="ECO:0007669"/>
    <property type="project" value="TreeGrafter"/>
</dbReference>
<evidence type="ECO:0000256" key="3">
    <source>
        <dbReference type="ARBA" id="ARBA00022490"/>
    </source>
</evidence>
<feature type="domain" description="START" evidence="12">
    <location>
        <begin position="38"/>
        <end position="197"/>
    </location>
</feature>
<evidence type="ECO:0000313" key="13">
    <source>
        <dbReference type="EMBL" id="TRZ19913.1"/>
    </source>
</evidence>
<reference evidence="13" key="1">
    <citation type="submission" date="2019-04" db="EMBL/GenBank/DDBJ databases">
        <title>Genome assembly of Zosterops borbonicus 15179.</title>
        <authorList>
            <person name="Leroy T."/>
            <person name="Anselmetti Y."/>
            <person name="Tilak M.-K."/>
            <person name="Nabholz B."/>
        </authorList>
    </citation>
    <scope>NUCLEOTIDE SEQUENCE</scope>
    <source>
        <strain evidence="13">HGM_15179</strain>
        <tissue evidence="13">Muscle</tissue>
    </source>
</reference>
<keyword evidence="14" id="KW-1185">Reference proteome</keyword>
<proteinExistence type="predicted"/>
<keyword evidence="3" id="KW-0963">Cytoplasm</keyword>
<dbReference type="PANTHER" id="PTHR19308">
    <property type="entry name" value="PHOSPHATIDYLCHOLINE TRANSFER PROTEIN"/>
    <property type="match status" value="1"/>
</dbReference>
<comment type="subunit">
    <text evidence="8">Interacts with ACOT13/THEM2.</text>
</comment>
<evidence type="ECO:0000256" key="8">
    <source>
        <dbReference type="ARBA" id="ARBA00063535"/>
    </source>
</evidence>
<evidence type="ECO:0000256" key="1">
    <source>
        <dbReference type="ARBA" id="ARBA00004496"/>
    </source>
</evidence>
<dbReference type="PANTHER" id="PTHR19308:SF39">
    <property type="entry name" value="PHOSPHATIDYLCHOLINE TRANSFER PROTEIN"/>
    <property type="match status" value="1"/>
</dbReference>
<dbReference type="OrthoDB" id="1295045at2759"/>
<organism evidence="13 14">
    <name type="scientific">Zosterops borbonicus</name>
    <dbReference type="NCBI Taxonomy" id="364589"/>
    <lineage>
        <taxon>Eukaryota</taxon>
        <taxon>Metazoa</taxon>
        <taxon>Chordata</taxon>
        <taxon>Craniata</taxon>
        <taxon>Vertebrata</taxon>
        <taxon>Euteleostomi</taxon>
        <taxon>Archelosauria</taxon>
        <taxon>Archosauria</taxon>
        <taxon>Dinosauria</taxon>
        <taxon>Saurischia</taxon>
        <taxon>Theropoda</taxon>
        <taxon>Coelurosauria</taxon>
        <taxon>Aves</taxon>
        <taxon>Neognathae</taxon>
        <taxon>Neoaves</taxon>
        <taxon>Telluraves</taxon>
        <taxon>Australaves</taxon>
        <taxon>Passeriformes</taxon>
        <taxon>Sylvioidea</taxon>
        <taxon>Zosteropidae</taxon>
        <taxon>Zosterops</taxon>
    </lineage>
</organism>
<dbReference type="GO" id="GO:0005829">
    <property type="term" value="C:cytosol"/>
    <property type="evidence" value="ECO:0007669"/>
    <property type="project" value="UniProtKB-ARBA"/>
</dbReference>
<evidence type="ECO:0000256" key="10">
    <source>
        <dbReference type="ARBA" id="ARBA00077188"/>
    </source>
</evidence>
<dbReference type="InterPro" id="IPR002913">
    <property type="entry name" value="START_lipid-bd_dom"/>
</dbReference>
<evidence type="ECO:0000313" key="14">
    <source>
        <dbReference type="Proteomes" id="UP000796761"/>
    </source>
</evidence>
<keyword evidence="5" id="KW-0007">Acetylation</keyword>
<gene>
    <name evidence="13" type="ORF">HGM15179_007194</name>
</gene>
<keyword evidence="2" id="KW-0813">Transport</keyword>
<accession>A0A8K1GKY2</accession>
<keyword evidence="4" id="KW-0597">Phosphoprotein</keyword>
<dbReference type="Pfam" id="PF01852">
    <property type="entry name" value="START"/>
    <property type="match status" value="1"/>
</dbReference>
<dbReference type="Gene3D" id="3.30.530.20">
    <property type="match status" value="1"/>
</dbReference>
<dbReference type="InterPro" id="IPR051213">
    <property type="entry name" value="START_lipid_transfer"/>
</dbReference>
<comment type="subcellular location">
    <subcellularLocation>
        <location evidence="1">Cytoplasm</location>
    </subcellularLocation>
</comment>
<dbReference type="InterPro" id="IPR023393">
    <property type="entry name" value="START-like_dom_sf"/>
</dbReference>
<name>A0A8K1GKY2_9PASS</name>
<evidence type="ECO:0000256" key="11">
    <source>
        <dbReference type="ARBA" id="ARBA00079049"/>
    </source>
</evidence>
<dbReference type="EMBL" id="SWJQ01000165">
    <property type="protein sequence ID" value="TRZ19913.1"/>
    <property type="molecule type" value="Genomic_DNA"/>
</dbReference>
<protein>
    <recommendedName>
        <fullName evidence="9">Phosphatidylcholine transfer protein</fullName>
    </recommendedName>
    <alternativeName>
        <fullName evidence="11">START domain-containing protein 2</fullName>
    </alternativeName>
    <alternativeName>
        <fullName evidence="10">StAR-related lipid transfer protein 2</fullName>
    </alternativeName>
</protein>